<reference evidence="6" key="1">
    <citation type="journal article" date="2019" name="Int. J. Syst. Evol. Microbiol.">
        <title>The Global Catalogue of Microorganisms (GCM) 10K type strain sequencing project: providing services to taxonomists for standard genome sequencing and annotation.</title>
        <authorList>
            <consortium name="The Broad Institute Genomics Platform"/>
            <consortium name="The Broad Institute Genome Sequencing Center for Infectious Disease"/>
            <person name="Wu L."/>
            <person name="Ma J."/>
        </authorList>
    </citation>
    <scope>NUCLEOTIDE SEQUENCE [LARGE SCALE GENOMIC DNA]</scope>
    <source>
        <strain evidence="6">CGMCC 1.12192</strain>
    </source>
</reference>
<proteinExistence type="predicted"/>
<evidence type="ECO:0000256" key="2">
    <source>
        <dbReference type="ARBA" id="ARBA00022676"/>
    </source>
</evidence>
<dbReference type="SUPFAM" id="SSF53756">
    <property type="entry name" value="UDP-Glycosyltransferase/glycogen phosphorylase"/>
    <property type="match status" value="1"/>
</dbReference>
<gene>
    <name evidence="5" type="ORF">ACFPER_11765</name>
</gene>
<comment type="caution">
    <text evidence="5">The sequence shown here is derived from an EMBL/GenBank/DDBJ whole genome shotgun (WGS) entry which is preliminary data.</text>
</comment>
<dbReference type="EMBL" id="JBHSJC010000001">
    <property type="protein sequence ID" value="MFC4829472.1"/>
    <property type="molecule type" value="Genomic_DNA"/>
</dbReference>
<evidence type="ECO:0000256" key="3">
    <source>
        <dbReference type="ARBA" id="ARBA00022679"/>
    </source>
</evidence>
<dbReference type="Pfam" id="PF13439">
    <property type="entry name" value="Glyco_transf_4"/>
    <property type="match status" value="1"/>
</dbReference>
<dbReference type="PANTHER" id="PTHR45947:SF3">
    <property type="entry name" value="SULFOQUINOVOSYL TRANSFERASE SQD2"/>
    <property type="match status" value="1"/>
</dbReference>
<protein>
    <recommendedName>
        <fullName evidence="1">D-inositol 3-phosphate glycosyltransferase</fullName>
    </recommendedName>
</protein>
<dbReference type="Proteomes" id="UP001595960">
    <property type="component" value="Unassembled WGS sequence"/>
</dbReference>
<dbReference type="Gene3D" id="3.40.50.2000">
    <property type="entry name" value="Glycogen Phosphorylase B"/>
    <property type="match status" value="2"/>
</dbReference>
<evidence type="ECO:0000313" key="5">
    <source>
        <dbReference type="EMBL" id="MFC4829472.1"/>
    </source>
</evidence>
<dbReference type="Pfam" id="PF13692">
    <property type="entry name" value="Glyco_trans_1_4"/>
    <property type="match status" value="1"/>
</dbReference>
<name>A0ABV9R866_9MICO</name>
<dbReference type="InterPro" id="IPR028098">
    <property type="entry name" value="Glyco_trans_4-like_N"/>
</dbReference>
<sequence>MRVVMVTEWYPSVAAPVSGVFVRRDAELIATAADVEVVHLVPPGRVTDADAVADRAAAVPIRRIVMDRTDPFDRRRVAGVLARTIEDADLLHTHAFTTLMAFAGRRVARPWVHSEHWSGVADPSGLTPRGRAIFRLTAPLLRRPDVVTTVSTYLADRVRRYRRGPISVVPSIVPPASLVPPPNDPGEIRLVAVGGLVEGKGPLLALETVRELARRGVGAHLTWVGEGPMRAALEQATREGDRLTLLGALDSDGVSAALDAADVFLLPTKGETLCLSALEAITHGRPVVMGARGGQRDYIVPDNGVLVGPRTPAAYADAVEEIRRRRGELVPERVAATIGDRFHGHRVLEGYLEAYALARAARGISG</sequence>
<keyword evidence="3 5" id="KW-0808">Transferase</keyword>
<feature type="domain" description="Glycosyltransferase subfamily 4-like N-terminal" evidence="4">
    <location>
        <begin position="34"/>
        <end position="174"/>
    </location>
</feature>
<dbReference type="GO" id="GO:0016757">
    <property type="term" value="F:glycosyltransferase activity"/>
    <property type="evidence" value="ECO:0007669"/>
    <property type="project" value="UniProtKB-KW"/>
</dbReference>
<evidence type="ECO:0000256" key="1">
    <source>
        <dbReference type="ARBA" id="ARBA00021292"/>
    </source>
</evidence>
<keyword evidence="2 5" id="KW-0328">Glycosyltransferase</keyword>
<dbReference type="RefSeq" id="WP_204393214.1">
    <property type="nucleotide sequence ID" value="NZ_JAFBBW010000001.1"/>
</dbReference>
<dbReference type="PANTHER" id="PTHR45947">
    <property type="entry name" value="SULFOQUINOVOSYL TRANSFERASE SQD2"/>
    <property type="match status" value="1"/>
</dbReference>
<organism evidence="5 6">
    <name type="scientific">Agromyces aurantiacus</name>
    <dbReference type="NCBI Taxonomy" id="165814"/>
    <lineage>
        <taxon>Bacteria</taxon>
        <taxon>Bacillati</taxon>
        <taxon>Actinomycetota</taxon>
        <taxon>Actinomycetes</taxon>
        <taxon>Micrococcales</taxon>
        <taxon>Microbacteriaceae</taxon>
        <taxon>Agromyces</taxon>
    </lineage>
</organism>
<evidence type="ECO:0000259" key="4">
    <source>
        <dbReference type="Pfam" id="PF13439"/>
    </source>
</evidence>
<evidence type="ECO:0000313" key="6">
    <source>
        <dbReference type="Proteomes" id="UP001595960"/>
    </source>
</evidence>
<keyword evidence="6" id="KW-1185">Reference proteome</keyword>
<dbReference type="InterPro" id="IPR050194">
    <property type="entry name" value="Glycosyltransferase_grp1"/>
</dbReference>
<accession>A0ABV9R866</accession>